<dbReference type="SUPFAM" id="SSF51182">
    <property type="entry name" value="RmlC-like cupins"/>
    <property type="match status" value="1"/>
</dbReference>
<dbReference type="GO" id="GO:0004731">
    <property type="term" value="F:purine-nucleoside phosphorylase activity"/>
    <property type="evidence" value="ECO:0007669"/>
    <property type="project" value="UniProtKB-UniRule"/>
</dbReference>
<comment type="catalytic activity">
    <reaction evidence="3">
        <text>cytidine + phosphate = cytosine + alpha-D-ribose 1-phosphate</text>
        <dbReference type="Rhea" id="RHEA:52540"/>
        <dbReference type="ChEBI" id="CHEBI:16040"/>
        <dbReference type="ChEBI" id="CHEBI:17562"/>
        <dbReference type="ChEBI" id="CHEBI:43474"/>
        <dbReference type="ChEBI" id="CHEBI:57720"/>
        <dbReference type="EC" id="2.4.2.2"/>
    </reaction>
</comment>
<dbReference type="EMBL" id="CP012678">
    <property type="protein sequence ID" value="ALF59767.1"/>
    <property type="molecule type" value="Genomic_DNA"/>
</dbReference>
<dbReference type="Gene3D" id="2.60.120.10">
    <property type="entry name" value="Jelly Rolls"/>
    <property type="match status" value="1"/>
</dbReference>
<dbReference type="GO" id="GO:0004850">
    <property type="term" value="F:uridine phosphorylase activity"/>
    <property type="evidence" value="ECO:0007669"/>
    <property type="project" value="RHEA"/>
</dbReference>
<dbReference type="Proteomes" id="UP000059847">
    <property type="component" value="Chromosome"/>
</dbReference>
<dbReference type="PANTHER" id="PTHR36540">
    <property type="entry name" value="PYRIMIDINE/PURINE NUCLEOSIDE PHOSPHORYLASE"/>
    <property type="match status" value="1"/>
</dbReference>
<comment type="catalytic activity">
    <reaction evidence="3">
        <text>a purine D-ribonucleoside + phosphate = a purine nucleobase + alpha-D-ribose 1-phosphate</text>
        <dbReference type="Rhea" id="RHEA:19805"/>
        <dbReference type="ChEBI" id="CHEBI:26386"/>
        <dbReference type="ChEBI" id="CHEBI:43474"/>
        <dbReference type="ChEBI" id="CHEBI:57720"/>
        <dbReference type="ChEBI" id="CHEBI:142355"/>
        <dbReference type="EC" id="2.4.2.1"/>
    </reaction>
</comment>
<gene>
    <name evidence="3" type="primary">ppnP</name>
    <name evidence="4" type="ORF">AOC03_06730</name>
</gene>
<dbReference type="STRING" id="45610.AOC03_06730"/>
<keyword evidence="1 3" id="KW-0328">Glycosyltransferase</keyword>
<sequence>MTAAQFTNVTVNAQATITYDGRCSSHTIMFEDGRHKTLGVILPCDNSVDHYQFSTNTSERIEIISGTCEVKIDSEEEYSYYRAGQSFVVEGNSGFSLRTEEIVQYVCHLEG</sequence>
<dbReference type="GO" id="GO:0009032">
    <property type="term" value="F:thymidine phosphorylase activity"/>
    <property type="evidence" value="ECO:0007669"/>
    <property type="project" value="RHEA"/>
</dbReference>
<comment type="similarity">
    <text evidence="3">Belongs to the nucleoside phosphorylase PpnP family.</text>
</comment>
<evidence type="ECO:0000256" key="2">
    <source>
        <dbReference type="ARBA" id="ARBA00022679"/>
    </source>
</evidence>
<dbReference type="KEGG" id="pur:AOC03_06730"/>
<dbReference type="GO" id="GO:0047975">
    <property type="term" value="F:guanosine phosphorylase activity"/>
    <property type="evidence" value="ECO:0007669"/>
    <property type="project" value="RHEA"/>
</dbReference>
<comment type="catalytic activity">
    <reaction evidence="3">
        <text>adenosine + phosphate = alpha-D-ribose 1-phosphate + adenine</text>
        <dbReference type="Rhea" id="RHEA:27642"/>
        <dbReference type="ChEBI" id="CHEBI:16335"/>
        <dbReference type="ChEBI" id="CHEBI:16708"/>
        <dbReference type="ChEBI" id="CHEBI:43474"/>
        <dbReference type="ChEBI" id="CHEBI:57720"/>
        <dbReference type="EC" id="2.4.2.1"/>
    </reaction>
</comment>
<dbReference type="EC" id="2.4.2.2" evidence="3"/>
<protein>
    <recommendedName>
        <fullName evidence="3">Pyrimidine/purine nucleoside phosphorylase</fullName>
        <ecNumber evidence="3">2.4.2.1</ecNumber>
        <ecNumber evidence="3">2.4.2.2</ecNumber>
    </recommendedName>
    <alternativeName>
        <fullName evidence="3">Adenosine phosphorylase</fullName>
    </alternativeName>
    <alternativeName>
        <fullName evidence="3">Cytidine phosphorylase</fullName>
    </alternativeName>
    <alternativeName>
        <fullName evidence="3">Guanosine phosphorylase</fullName>
    </alternativeName>
    <alternativeName>
        <fullName evidence="3">Inosine phosphorylase</fullName>
    </alternativeName>
    <alternativeName>
        <fullName evidence="3">Thymidine phosphorylase</fullName>
    </alternativeName>
    <alternativeName>
        <fullName evidence="3">Uridine phosphorylase</fullName>
    </alternativeName>
    <alternativeName>
        <fullName evidence="3">Xanthosine phosphorylase</fullName>
    </alternativeName>
</protein>
<comment type="catalytic activity">
    <reaction evidence="3">
        <text>thymidine + phosphate = 2-deoxy-alpha-D-ribose 1-phosphate + thymine</text>
        <dbReference type="Rhea" id="RHEA:16037"/>
        <dbReference type="ChEBI" id="CHEBI:17748"/>
        <dbReference type="ChEBI" id="CHEBI:17821"/>
        <dbReference type="ChEBI" id="CHEBI:43474"/>
        <dbReference type="ChEBI" id="CHEBI:57259"/>
        <dbReference type="EC" id="2.4.2.2"/>
    </reaction>
</comment>
<dbReference type="CDD" id="cd20296">
    <property type="entry name" value="cupin_PpnP-like"/>
    <property type="match status" value="1"/>
</dbReference>
<dbReference type="RefSeq" id="WP_062534446.1">
    <property type="nucleotide sequence ID" value="NZ_CP012678.1"/>
</dbReference>
<evidence type="ECO:0000313" key="5">
    <source>
        <dbReference type="Proteomes" id="UP000059847"/>
    </source>
</evidence>
<dbReference type="EC" id="2.4.2.1" evidence="3"/>
<dbReference type="InterPro" id="IPR014710">
    <property type="entry name" value="RmlC-like_jellyroll"/>
</dbReference>
<proteinExistence type="inferred from homology"/>
<dbReference type="InterPro" id="IPR011051">
    <property type="entry name" value="RmlC_Cupin_sf"/>
</dbReference>
<dbReference type="InterPro" id="IPR009664">
    <property type="entry name" value="Ppnp"/>
</dbReference>
<evidence type="ECO:0000256" key="1">
    <source>
        <dbReference type="ARBA" id="ARBA00022676"/>
    </source>
</evidence>
<comment type="catalytic activity">
    <reaction evidence="3">
        <text>uridine + phosphate = alpha-D-ribose 1-phosphate + uracil</text>
        <dbReference type="Rhea" id="RHEA:24388"/>
        <dbReference type="ChEBI" id="CHEBI:16704"/>
        <dbReference type="ChEBI" id="CHEBI:17568"/>
        <dbReference type="ChEBI" id="CHEBI:43474"/>
        <dbReference type="ChEBI" id="CHEBI:57720"/>
        <dbReference type="EC" id="2.4.2.2"/>
    </reaction>
</comment>
<evidence type="ECO:0000256" key="3">
    <source>
        <dbReference type="HAMAP-Rule" id="MF_01537"/>
    </source>
</evidence>
<keyword evidence="2 3" id="KW-0808">Transferase</keyword>
<dbReference type="OrthoDB" id="9793848at2"/>
<dbReference type="HAMAP" id="MF_01537">
    <property type="entry name" value="Nucleos_phosphorylase_PpnP"/>
    <property type="match status" value="1"/>
</dbReference>
<dbReference type="AlphaFoldDB" id="A0A0M3V8Z7"/>
<comment type="catalytic activity">
    <reaction evidence="3">
        <text>guanosine + phosphate = alpha-D-ribose 1-phosphate + guanine</text>
        <dbReference type="Rhea" id="RHEA:13233"/>
        <dbReference type="ChEBI" id="CHEBI:16235"/>
        <dbReference type="ChEBI" id="CHEBI:16750"/>
        <dbReference type="ChEBI" id="CHEBI:43474"/>
        <dbReference type="ChEBI" id="CHEBI:57720"/>
        <dbReference type="EC" id="2.4.2.1"/>
    </reaction>
</comment>
<comment type="catalytic activity">
    <reaction evidence="3">
        <text>xanthosine + phosphate = alpha-D-ribose 1-phosphate + xanthine</text>
        <dbReference type="Rhea" id="RHEA:27638"/>
        <dbReference type="ChEBI" id="CHEBI:17712"/>
        <dbReference type="ChEBI" id="CHEBI:18107"/>
        <dbReference type="ChEBI" id="CHEBI:43474"/>
        <dbReference type="ChEBI" id="CHEBI:57720"/>
        <dbReference type="EC" id="2.4.2.1"/>
    </reaction>
</comment>
<dbReference type="GO" id="GO:0005829">
    <property type="term" value="C:cytosol"/>
    <property type="evidence" value="ECO:0007669"/>
    <property type="project" value="TreeGrafter"/>
</dbReference>
<comment type="catalytic activity">
    <reaction evidence="3">
        <text>inosine + phosphate = alpha-D-ribose 1-phosphate + hypoxanthine</text>
        <dbReference type="Rhea" id="RHEA:27646"/>
        <dbReference type="ChEBI" id="CHEBI:17368"/>
        <dbReference type="ChEBI" id="CHEBI:17596"/>
        <dbReference type="ChEBI" id="CHEBI:43474"/>
        <dbReference type="ChEBI" id="CHEBI:57720"/>
        <dbReference type="EC" id="2.4.2.1"/>
    </reaction>
</comment>
<evidence type="ECO:0000313" key="4">
    <source>
        <dbReference type="EMBL" id="ALF59767.1"/>
    </source>
</evidence>
<dbReference type="Pfam" id="PF06865">
    <property type="entry name" value="Ppnp"/>
    <property type="match status" value="1"/>
</dbReference>
<comment type="function">
    <text evidence="3">Catalyzes the phosphorolysis of diverse nucleosides, yielding D-ribose 1-phosphate and the respective free bases. Can use uridine, adenosine, guanosine, cytidine, thymidine, inosine and xanthosine as substrates. Also catalyzes the reverse reactions.</text>
</comment>
<keyword evidence="5" id="KW-1185">Reference proteome</keyword>
<organism evidence="4 5">
    <name type="scientific">Psychrobacter urativorans</name>
    <dbReference type="NCBI Taxonomy" id="45610"/>
    <lineage>
        <taxon>Bacteria</taxon>
        <taxon>Pseudomonadati</taxon>
        <taxon>Pseudomonadota</taxon>
        <taxon>Gammaproteobacteria</taxon>
        <taxon>Moraxellales</taxon>
        <taxon>Moraxellaceae</taxon>
        <taxon>Psychrobacter</taxon>
    </lineage>
</organism>
<reference evidence="4 5" key="1">
    <citation type="submission" date="2015-09" db="EMBL/GenBank/DDBJ databases">
        <title>Complete genome of Psychrobacter urativorans R10.10B.</title>
        <authorList>
            <person name="See-Too W.S."/>
            <person name="Chan K.G."/>
        </authorList>
    </citation>
    <scope>NUCLEOTIDE SEQUENCE [LARGE SCALE GENOMIC DNA]</scope>
    <source>
        <strain evidence="4 5">R10.10B</strain>
    </source>
</reference>
<name>A0A0M3V8Z7_9GAMM</name>
<accession>A0A0M3V8Z7</accession>
<dbReference type="PANTHER" id="PTHR36540:SF1">
    <property type="entry name" value="PYRIMIDINE_PURINE NUCLEOSIDE PHOSPHORYLASE"/>
    <property type="match status" value="1"/>
</dbReference>